<sequence>MEPLLSLNAPEPVRAVKPSAERPEAVPGSDRSDQPASGDPIPGDPEYQEEQLSLF</sequence>
<reference evidence="2 3" key="1">
    <citation type="submission" date="2020-08" db="EMBL/GenBank/DDBJ databases">
        <title>Oceanospirillum sp. nov. isolated from marine sediment.</title>
        <authorList>
            <person name="Ji X."/>
        </authorList>
    </citation>
    <scope>NUCLEOTIDE SEQUENCE [LARGE SCALE GENOMIC DNA]</scope>
    <source>
        <strain evidence="2 3">D5</strain>
    </source>
</reference>
<proteinExistence type="predicted"/>
<dbReference type="EMBL" id="JACJFM010000056">
    <property type="protein sequence ID" value="MBB1489469.1"/>
    <property type="molecule type" value="Genomic_DNA"/>
</dbReference>
<gene>
    <name evidence="2" type="ORF">H4O21_22935</name>
</gene>
<name>A0A839IYF4_9GAMM</name>
<comment type="caution">
    <text evidence="2">The sequence shown here is derived from an EMBL/GenBank/DDBJ whole genome shotgun (WGS) entry which is preliminary data.</text>
</comment>
<protein>
    <submittedName>
        <fullName evidence="2">Uncharacterized protein</fullName>
    </submittedName>
</protein>
<organism evidence="2 3">
    <name type="scientific">Oceanospirillum sediminis</name>
    <dbReference type="NCBI Taxonomy" id="2760088"/>
    <lineage>
        <taxon>Bacteria</taxon>
        <taxon>Pseudomonadati</taxon>
        <taxon>Pseudomonadota</taxon>
        <taxon>Gammaproteobacteria</taxon>
        <taxon>Oceanospirillales</taxon>
        <taxon>Oceanospirillaceae</taxon>
        <taxon>Oceanospirillum</taxon>
    </lineage>
</organism>
<feature type="region of interest" description="Disordered" evidence="1">
    <location>
        <begin position="1"/>
        <end position="55"/>
    </location>
</feature>
<evidence type="ECO:0000313" key="2">
    <source>
        <dbReference type="EMBL" id="MBB1489469.1"/>
    </source>
</evidence>
<dbReference type="RefSeq" id="WP_182811786.1">
    <property type="nucleotide sequence ID" value="NZ_JACJFM010000056.1"/>
</dbReference>
<accession>A0A839IYF4</accession>
<keyword evidence="3" id="KW-1185">Reference proteome</keyword>
<dbReference type="AlphaFoldDB" id="A0A839IYF4"/>
<evidence type="ECO:0000256" key="1">
    <source>
        <dbReference type="SAM" id="MobiDB-lite"/>
    </source>
</evidence>
<dbReference type="Proteomes" id="UP000565262">
    <property type="component" value="Unassembled WGS sequence"/>
</dbReference>
<evidence type="ECO:0000313" key="3">
    <source>
        <dbReference type="Proteomes" id="UP000565262"/>
    </source>
</evidence>